<dbReference type="InterPro" id="IPR006597">
    <property type="entry name" value="Sel1-like"/>
</dbReference>
<evidence type="ECO:0000313" key="3">
    <source>
        <dbReference type="EMBL" id="KAF6009879.1"/>
    </source>
</evidence>
<dbReference type="Gene3D" id="1.25.40.10">
    <property type="entry name" value="Tetratricopeptide repeat domain"/>
    <property type="match status" value="2"/>
</dbReference>
<evidence type="ECO:0000256" key="1">
    <source>
        <dbReference type="ARBA" id="ARBA00022737"/>
    </source>
</evidence>
<evidence type="ECO:0008006" key="5">
    <source>
        <dbReference type="Google" id="ProtNLM"/>
    </source>
</evidence>
<keyword evidence="1" id="KW-0677">Repeat</keyword>
<dbReference type="EMBL" id="JABCYN010000030">
    <property type="protein sequence ID" value="KAF6009879.1"/>
    <property type="molecule type" value="Genomic_DNA"/>
</dbReference>
<evidence type="ECO:0000256" key="2">
    <source>
        <dbReference type="SAM" id="MobiDB-lite"/>
    </source>
</evidence>
<dbReference type="Pfam" id="PF08238">
    <property type="entry name" value="Sel1"/>
    <property type="match status" value="7"/>
</dbReference>
<protein>
    <recommendedName>
        <fullName evidence="5">HCP-like protein</fullName>
    </recommendedName>
</protein>
<dbReference type="SMART" id="SM00671">
    <property type="entry name" value="SEL1"/>
    <property type="match status" value="7"/>
</dbReference>
<accession>A0A8H6ETL9</accession>
<dbReference type="PANTHER" id="PTHR46430:SF1">
    <property type="entry name" value="CHITIN SYNTHASE REGULATOR SKT5-RELATED"/>
    <property type="match status" value="1"/>
</dbReference>
<dbReference type="SUPFAM" id="SSF81901">
    <property type="entry name" value="HCP-like"/>
    <property type="match status" value="1"/>
</dbReference>
<name>A0A8H6ETL9_DEKBR</name>
<feature type="region of interest" description="Disordered" evidence="2">
    <location>
        <begin position="1"/>
        <end position="45"/>
    </location>
</feature>
<dbReference type="PANTHER" id="PTHR46430">
    <property type="entry name" value="PROTEIN SKT5-RELATED"/>
    <property type="match status" value="1"/>
</dbReference>
<reference evidence="3 4" key="1">
    <citation type="journal article" date="2020" name="Appl. Microbiol. Biotechnol.">
        <title>Targeted gene deletion in Brettanomyces bruxellensis with an expression-free CRISPR-Cas9 system.</title>
        <authorList>
            <person name="Varela C."/>
            <person name="Bartel C."/>
            <person name="Onetto C."/>
            <person name="Borneman A."/>
        </authorList>
    </citation>
    <scope>NUCLEOTIDE SEQUENCE [LARGE SCALE GENOMIC DNA]</scope>
    <source>
        <strain evidence="3 4">AWRI1613</strain>
    </source>
</reference>
<dbReference type="Proteomes" id="UP000568158">
    <property type="component" value="Unassembled WGS sequence"/>
</dbReference>
<dbReference type="InterPro" id="IPR051726">
    <property type="entry name" value="Chitin_Synth_Reg"/>
</dbReference>
<comment type="caution">
    <text evidence="3">The sequence shown here is derived from an EMBL/GenBank/DDBJ whole genome shotgun (WGS) entry which is preliminary data.</text>
</comment>
<proteinExistence type="predicted"/>
<gene>
    <name evidence="3" type="ORF">HII12_003425</name>
</gene>
<dbReference type="AlphaFoldDB" id="A0A8H6ETL9"/>
<evidence type="ECO:0000313" key="4">
    <source>
        <dbReference type="Proteomes" id="UP000568158"/>
    </source>
</evidence>
<dbReference type="InterPro" id="IPR011990">
    <property type="entry name" value="TPR-like_helical_dom_sf"/>
</dbReference>
<sequence>MSSWSNNSSFQAYDRLSQNAGQPRQSMANQRPENTSIDPTHTQFSDTKLQYAQQVSTSGKYARQERLTDTAGNAGMSGGDPMYAQQLACKINSPLPEISSSLKQSKKAQMRNYEEKTQHMSQNGYLSHCEGDSIDLDSTNQVSDLECKNEANNEPCAVPGTPVGFNQQTNFYEETDADSSSLSLMLNSADMSTSRSPARGQTAFFNSNYGSKSNVGLLPTEASIDQYRRNASKTKDPEALYMFAKVLIKASILAQRAQGLPAQGVSVQGEFTNGIPAHGVPTHEFLEEARCALRKAAKCGYHDAEYLLGDAYSIGLFNNGRPDHRRALKYFEAAAKAKHADAAYRTAACYRKGWGCTADARKVVKYTEIAALNAHPVAMMEYGMYLFHGMMGEPTDINTKKKGLSWLKRATECATESSCGAPYELATIYLHGFKDILIKDEKYAVRLLYQAAALGHAKSAALLGKYYEIGDKVEPNADLSIHFYNIAAELGDPAGMMGLCSWYFVGSERLPQDYDEAFAWAERAAAQRDLRAMLSLARFYEAGVGCAKDMAKSQQWAQKAEERRRECKRRRRA</sequence>
<organism evidence="3 4">
    <name type="scientific">Dekkera bruxellensis</name>
    <name type="common">Brettanomyces custersii</name>
    <dbReference type="NCBI Taxonomy" id="5007"/>
    <lineage>
        <taxon>Eukaryota</taxon>
        <taxon>Fungi</taxon>
        <taxon>Dikarya</taxon>
        <taxon>Ascomycota</taxon>
        <taxon>Saccharomycotina</taxon>
        <taxon>Pichiomycetes</taxon>
        <taxon>Pichiales</taxon>
        <taxon>Pichiaceae</taxon>
        <taxon>Brettanomyces</taxon>
    </lineage>
</organism>